<feature type="coiled-coil region" evidence="1">
    <location>
        <begin position="172"/>
        <end position="199"/>
    </location>
</feature>
<proteinExistence type="predicted"/>
<organism evidence="3 4">
    <name type="scientific">Hydrogenimonas thermophila</name>
    <dbReference type="NCBI Taxonomy" id="223786"/>
    <lineage>
        <taxon>Bacteria</taxon>
        <taxon>Pseudomonadati</taxon>
        <taxon>Campylobacterota</taxon>
        <taxon>Epsilonproteobacteria</taxon>
        <taxon>Campylobacterales</taxon>
        <taxon>Hydrogenimonadaceae</taxon>
        <taxon>Hydrogenimonas</taxon>
    </lineage>
</organism>
<evidence type="ECO:0000256" key="1">
    <source>
        <dbReference type="SAM" id="Coils"/>
    </source>
</evidence>
<gene>
    <name evidence="3" type="ORF">SAMN05216234_11918</name>
</gene>
<keyword evidence="1" id="KW-0175">Coiled coil</keyword>
<dbReference type="EMBL" id="FOXB01000019">
    <property type="protein sequence ID" value="SFP43308.1"/>
    <property type="molecule type" value="Genomic_DNA"/>
</dbReference>
<protein>
    <submittedName>
        <fullName evidence="3">RND family efflux transporter, MFP subunit</fullName>
    </submittedName>
</protein>
<dbReference type="PANTHER" id="PTHR30469">
    <property type="entry name" value="MULTIDRUG RESISTANCE PROTEIN MDTA"/>
    <property type="match status" value="1"/>
</dbReference>
<feature type="domain" description="Multidrug resistance protein MdtA-like barrel-sandwich hybrid" evidence="2">
    <location>
        <begin position="69"/>
        <end position="229"/>
    </location>
</feature>
<dbReference type="OrthoDB" id="9772050at2"/>
<dbReference type="Pfam" id="PF25917">
    <property type="entry name" value="BSH_RND"/>
    <property type="match status" value="1"/>
</dbReference>
<dbReference type="GO" id="GO:1990281">
    <property type="term" value="C:efflux pump complex"/>
    <property type="evidence" value="ECO:0007669"/>
    <property type="project" value="TreeGrafter"/>
</dbReference>
<sequence length="384" mass="42306">MKKVIGLIIVVLLVAGGIVVLKKKKEQLANLPTPVAKSVTVETAMPKVKSIEEKRSFIGRYYSVDHPVIASKISGFIQKIYVEEGDRVKKGDLLISIDDKELKSAVKAQKASIKALNSAIESLKFSLKALESDFLQAKSVYERNLKLYKADALAKEKLDLSKVAMELKESKYITTKNSIEAKQEELKALKAQLDSKINQLRYASIKALTDGTVGKIFLRIGDLAMPGKPIVKLLGDKKRVEFQFPLVKESIKRGMKVYVNGVEDKISEILPESEKALGIARVDLKGKLALPENSNISVEVVTRSAKGTAVPVTALLEKVGSKEKERYVFVYNQSEFVPKKVKVLASDGSYAVIDSEITEPVAVGSNDKLSRLFVLKSVKVVNNE</sequence>
<evidence type="ECO:0000313" key="3">
    <source>
        <dbReference type="EMBL" id="SFP43308.1"/>
    </source>
</evidence>
<accession>A0A1I5QAH2</accession>
<dbReference type="InterPro" id="IPR058625">
    <property type="entry name" value="MdtA-like_BSH"/>
</dbReference>
<reference evidence="3 4" key="1">
    <citation type="submission" date="2016-10" db="EMBL/GenBank/DDBJ databases">
        <authorList>
            <person name="de Groot N.N."/>
        </authorList>
    </citation>
    <scope>NUCLEOTIDE SEQUENCE [LARGE SCALE GENOMIC DNA]</scope>
    <source>
        <strain evidence="3 4">EP1-55-1</strain>
    </source>
</reference>
<dbReference type="RefSeq" id="WP_092912526.1">
    <property type="nucleotide sequence ID" value="NZ_FOXB01000019.1"/>
</dbReference>
<dbReference type="Proteomes" id="UP000199227">
    <property type="component" value="Unassembled WGS sequence"/>
</dbReference>
<dbReference type="SUPFAM" id="SSF111369">
    <property type="entry name" value="HlyD-like secretion proteins"/>
    <property type="match status" value="1"/>
</dbReference>
<name>A0A1I5QAH2_9BACT</name>
<dbReference type="Gene3D" id="1.10.287.470">
    <property type="entry name" value="Helix hairpin bin"/>
    <property type="match status" value="1"/>
</dbReference>
<keyword evidence="4" id="KW-1185">Reference proteome</keyword>
<dbReference type="STRING" id="223786.SAMN05216234_11918"/>
<dbReference type="Gene3D" id="2.40.50.100">
    <property type="match status" value="1"/>
</dbReference>
<evidence type="ECO:0000259" key="2">
    <source>
        <dbReference type="Pfam" id="PF25917"/>
    </source>
</evidence>
<dbReference type="PANTHER" id="PTHR30469:SF15">
    <property type="entry name" value="HLYD FAMILY OF SECRETION PROTEINS"/>
    <property type="match status" value="1"/>
</dbReference>
<evidence type="ECO:0000313" key="4">
    <source>
        <dbReference type="Proteomes" id="UP000199227"/>
    </source>
</evidence>
<dbReference type="AlphaFoldDB" id="A0A1I5QAH2"/>
<dbReference type="GO" id="GO:0015562">
    <property type="term" value="F:efflux transmembrane transporter activity"/>
    <property type="evidence" value="ECO:0007669"/>
    <property type="project" value="TreeGrafter"/>
</dbReference>